<proteinExistence type="predicted"/>
<reference evidence="2" key="1">
    <citation type="submission" date="2016-04" db="EMBL/GenBank/DDBJ databases">
        <authorList>
            <person name="Evans L.H."/>
            <person name="Alamgir A."/>
            <person name="Owens N."/>
            <person name="Weber N.D."/>
            <person name="Virtaneva K."/>
            <person name="Barbian K."/>
            <person name="Babar A."/>
            <person name="Rosenke K."/>
        </authorList>
    </citation>
    <scope>NUCLEOTIDE SEQUENCE [LARGE SCALE GENOMIC DNA]</scope>
    <source>
        <strain evidence="2">CBS 101.48</strain>
    </source>
</reference>
<evidence type="ECO:0000313" key="2">
    <source>
        <dbReference type="EMBL" id="SAM04484.1"/>
    </source>
</evidence>
<accession>A0A163JYX6</accession>
<dbReference type="OrthoDB" id="2267950at2759"/>
<sequence>MLVYSKAFVLKTTSSKIKFETAKQKFKDSLNTIHKSADASSTLKRFVGVLSTKKITREMQQSLERNPIIVGKVVYLGSTKNRTQRPATTISIATADTTTFLSATTTAAGRRTPSSQQAEQKDDVDSDDQVCLQPDTRKLLLKLAYYFEGGELEKLDKLLHINKETMDEILDSSQTTFGGMLDAEAGKMLRNHGEIKDKTDLLTYYSHEYNILYLRLILSHIVSDISSSMSHRLKRCLGRNGFDGLITNTLKCFDLDRQELDRDTEAVMDGIIEVYHEEGIIEAKTKLCDVKKKLLASCPRSNSLIAIEALEYIVSHIESWKKPGKLSEADYYARFTSQILICLHRQPPFPILPKSGLFEVVFQGIDIKMTSGETTSTSTKAIRTYNESLFGHTSKNGVFGRKIDGIIGYQDLELCLCEYKPLSVSSSTLLKQQVKNLRSNSCVYHHLQALSPESDDLYIYGTDWHGGDGTMYVMKNFDDVLVATNVGKMVIPDDPMELDCIKSTISLLFGLKKHLLSLTRKYRPLHRAKKRQLEDLDNDEDPSGFTTPPNMHSQSDSPLIFFSPMKRRLSERASSSS</sequence>
<protein>
    <submittedName>
        <fullName evidence="2">Uncharacterized protein</fullName>
    </submittedName>
</protein>
<dbReference type="Proteomes" id="UP000078561">
    <property type="component" value="Unassembled WGS sequence"/>
</dbReference>
<name>A0A163JYX6_ABSGL</name>
<dbReference type="InParanoid" id="A0A163JYX6"/>
<keyword evidence="3" id="KW-1185">Reference proteome</keyword>
<dbReference type="STRING" id="4829.A0A163JYX6"/>
<feature type="compositionally biased region" description="Polar residues" evidence="1">
    <location>
        <begin position="544"/>
        <end position="557"/>
    </location>
</feature>
<evidence type="ECO:0000256" key="1">
    <source>
        <dbReference type="SAM" id="MobiDB-lite"/>
    </source>
</evidence>
<dbReference type="AlphaFoldDB" id="A0A163JYX6"/>
<feature type="region of interest" description="Disordered" evidence="1">
    <location>
        <begin position="105"/>
        <end position="128"/>
    </location>
</feature>
<gene>
    <name evidence="2" type="primary">ABSGL_10348.1 scaffold 11921</name>
</gene>
<evidence type="ECO:0000313" key="3">
    <source>
        <dbReference type="Proteomes" id="UP000078561"/>
    </source>
</evidence>
<dbReference type="EMBL" id="LT554386">
    <property type="protein sequence ID" value="SAM04484.1"/>
    <property type="molecule type" value="Genomic_DNA"/>
</dbReference>
<organism evidence="2">
    <name type="scientific">Absidia glauca</name>
    <name type="common">Pin mould</name>
    <dbReference type="NCBI Taxonomy" id="4829"/>
    <lineage>
        <taxon>Eukaryota</taxon>
        <taxon>Fungi</taxon>
        <taxon>Fungi incertae sedis</taxon>
        <taxon>Mucoromycota</taxon>
        <taxon>Mucoromycotina</taxon>
        <taxon>Mucoromycetes</taxon>
        <taxon>Mucorales</taxon>
        <taxon>Cunninghamellaceae</taxon>
        <taxon>Absidia</taxon>
    </lineage>
</organism>
<feature type="region of interest" description="Disordered" evidence="1">
    <location>
        <begin position="529"/>
        <end position="559"/>
    </location>
</feature>